<dbReference type="EMBL" id="CP018258">
    <property type="protein sequence ID" value="APV44790.1"/>
    <property type="molecule type" value="Genomic_DNA"/>
</dbReference>
<accession>A0A1P8F8M9</accession>
<proteinExistence type="predicted"/>
<keyword evidence="2" id="KW-1185">Reference proteome</keyword>
<organism evidence="1 2">
    <name type="scientific">Dehalogenimonas formicexedens</name>
    <dbReference type="NCBI Taxonomy" id="1839801"/>
    <lineage>
        <taxon>Bacteria</taxon>
        <taxon>Bacillati</taxon>
        <taxon>Chloroflexota</taxon>
        <taxon>Dehalococcoidia</taxon>
        <taxon>Dehalococcoidales</taxon>
        <taxon>Dehalococcoidaceae</taxon>
        <taxon>Dehalogenimonas</taxon>
    </lineage>
</organism>
<dbReference type="STRING" id="1839801.Dform_01468"/>
<dbReference type="KEGG" id="dfo:Dform_01468"/>
<dbReference type="AlphaFoldDB" id="A0A1P8F8M9"/>
<sequence length="71" mass="8343">MSCYFRHIQEIFKDAGITISTHNKKQIDQAIHEFLGITYKDCPTTLKALKTIMIDKQKRDLLVQELKTAYR</sequence>
<evidence type="ECO:0000313" key="1">
    <source>
        <dbReference type="EMBL" id="APV44790.1"/>
    </source>
</evidence>
<protein>
    <submittedName>
        <fullName evidence="1">Uncharacterized protein</fullName>
    </submittedName>
</protein>
<reference evidence="2" key="1">
    <citation type="submission" date="2016-11" db="EMBL/GenBank/DDBJ databases">
        <title>Dehalogenimonas formicexedens sp. nov., a chlorinated alkane respiring bacterium isolated from contaminated groundwater.</title>
        <authorList>
            <person name="Key T.A."/>
            <person name="Bowman K.S."/>
            <person name="Lee I."/>
            <person name="Chun J."/>
            <person name="Albuquerque L."/>
            <person name="da Costa M.S."/>
            <person name="Rainey F.A."/>
            <person name="Moe W.M."/>
        </authorList>
    </citation>
    <scope>NUCLEOTIDE SEQUENCE [LARGE SCALE GENOMIC DNA]</scope>
    <source>
        <strain evidence="2">NSZ-14</strain>
    </source>
</reference>
<dbReference type="Proteomes" id="UP000185934">
    <property type="component" value="Chromosome"/>
</dbReference>
<name>A0A1P8F8M9_9CHLR</name>
<evidence type="ECO:0000313" key="2">
    <source>
        <dbReference type="Proteomes" id="UP000185934"/>
    </source>
</evidence>
<gene>
    <name evidence="1" type="ORF">Dform_01468</name>
</gene>